<name>A0A2Z6P2D9_TRISU</name>
<keyword evidence="5" id="KW-1185">Reference proteome</keyword>
<dbReference type="OrthoDB" id="101614at2759"/>
<dbReference type="GO" id="GO:0015074">
    <property type="term" value="P:DNA integration"/>
    <property type="evidence" value="ECO:0007669"/>
    <property type="project" value="InterPro"/>
</dbReference>
<evidence type="ECO:0000256" key="1">
    <source>
        <dbReference type="SAM" id="MobiDB-lite"/>
    </source>
</evidence>
<dbReference type="PANTHER" id="PTHR48475:SF2">
    <property type="entry name" value="RIBONUCLEASE H"/>
    <property type="match status" value="1"/>
</dbReference>
<dbReference type="InterPro" id="IPR000477">
    <property type="entry name" value="RT_dom"/>
</dbReference>
<accession>A0A2Z6P2D9</accession>
<gene>
    <name evidence="4" type="ORF">TSUD_276370</name>
</gene>
<dbReference type="Pfam" id="PF00078">
    <property type="entry name" value="RVT_1"/>
    <property type="match status" value="1"/>
</dbReference>
<dbReference type="InterPro" id="IPR002156">
    <property type="entry name" value="RNaseH_domain"/>
</dbReference>
<dbReference type="InterPro" id="IPR041577">
    <property type="entry name" value="RT_RNaseH_2"/>
</dbReference>
<feature type="region of interest" description="Disordered" evidence="1">
    <location>
        <begin position="325"/>
        <end position="363"/>
    </location>
</feature>
<dbReference type="EMBL" id="DF973689">
    <property type="protein sequence ID" value="GAU37819.1"/>
    <property type="molecule type" value="Genomic_DNA"/>
</dbReference>
<dbReference type="PROSITE" id="PS50879">
    <property type="entry name" value="RNASE_H_1"/>
    <property type="match status" value="1"/>
</dbReference>
<proteinExistence type="predicted"/>
<feature type="region of interest" description="Disordered" evidence="1">
    <location>
        <begin position="135"/>
        <end position="174"/>
    </location>
</feature>
<feature type="compositionally biased region" description="Low complexity" evidence="1">
    <location>
        <begin position="52"/>
        <end position="66"/>
    </location>
</feature>
<dbReference type="Proteomes" id="UP000242715">
    <property type="component" value="Unassembled WGS sequence"/>
</dbReference>
<feature type="compositionally biased region" description="Polar residues" evidence="1">
    <location>
        <begin position="448"/>
        <end position="460"/>
    </location>
</feature>
<sequence>MAGANNEFVGENNHPNPPNHQNQFDGQEASVTPEGSAAHAQVTPLDVPPAPTSTTRGPTGGPTSSTKSINGSGDGCIETFLGGRITPLHKETTTFPHRGTSVHLLEEITDHHRGTGKQLLVGEMPDIPQEENLRAVQTRGTEDPSREESWTFHSHEDWKNPPTQDKYDGTTDPDEHVQSIETALDYRNLRGSIKCKLFSLSLVRGTSTWWRNLPPGSIDSWEELCGMFTAHFTTSRRHPKTVASLKTIVQGPEESLRNYIERFNKVFVEVEATDKMKLYLLEEGLREGTKFQEAVGILEVQTLDAFFELAQRYIKYEDKQKTSEVRRPKTFEVGGPSSQREERRGDDKKIEGGKVREAKPPKSQFTYHTPLNATRDRILSEISNAEFKSAGIRFPKQLPAIPNVDKKKFCRFHKSYGHATDDCVHLKDAIEILIQKGYARQYVDGQPRTANNNAPRQNQLAVDPASPEQHVEEENRVIGGVALAISRPEDFLPLQTDEEKGALDYLAAHLDGKKASPVEEIKITKVKESSIPLAFYREEVPGGSPNFQIPLLVRAKMANFDVRRILVDQGSSCDIMYSGLFKVLQLTEENLAMKSVKVKFLVVDCPSLYNCIIRRPTLAELFAVSSTIHLKLKYYTKDGQVATINGDIEAARRCFEAASKNLNYVRRRKQSPEKEEAAHKAVKDLLEANFIAEAQYTTWLSNVVLVKKSNGKWRMCVDYTDLNRACPKDVYPLPSIDKLVDNSSGFKLLSFMDAYSGVTYQRMKNKVFHNEIGDMLEVYMDDMIVKSEEEIDHIIHLKRVFDQARKFKMRFNPEKCTFGVKEGKFIGFYLTERGIEANPDKCRAFFDYPTPKSKKSIQTLNGMLTSMARFVAKSAQHALPLFKLLRKETTFEWTEECERALQHLKRALSEPPMLTRPVEGEKLYLYLAVASEAISAVLIRETEQGQKPVYFVSRALQGPELRYLQIEKIALAVIMAARKLRYYFLAHSIIIRTDQPVKQLLARLDMVGRMLKWSLELAEFDINFESRKALKAQVLADFVAKMTTSTTSEKNKWTIFVDGSSNSQGSGAGIILKNGDGVLIEVSLGLSFPTTNNQAEYEAFLARLRLAEDMGAEEIKIFTDSQLVASQVSGEYQTKEEQLLEYLNLVKMKLAKFKETEVKHVPREHNARADVLSKLASTRRKKVGNQSLIQETLTKPSIEKTVEVMHICAVDEQSWMSPVFNFLKSNTLPADAKEATKIRKRACSYVLLDDKLYRRGFSIPLLKCVEEARVEFILQEIHEGINRQHIGGRSLARKAGHGDMHIAPANELKTLISPWPFAWWGMDILGPFPTAARQVKYLIFSVDYFTKWIEAEPLAKIGASHILRFFKRNVLARFGIPQVVVTDNGTQFTNKKFQEFLTTIGTTQHFTSVEHPQTNGQVEAANRVILRGLRRRTGASKGNWTEELHNVLWSYRTTPHSTTGETPFRLTYGTEAVIPVEIGEPSSRIEYPPEEDINDELLREELDLVEELRTGASL</sequence>
<organism evidence="4 5">
    <name type="scientific">Trifolium subterraneum</name>
    <name type="common">Subterranean clover</name>
    <dbReference type="NCBI Taxonomy" id="3900"/>
    <lineage>
        <taxon>Eukaryota</taxon>
        <taxon>Viridiplantae</taxon>
        <taxon>Streptophyta</taxon>
        <taxon>Embryophyta</taxon>
        <taxon>Tracheophyta</taxon>
        <taxon>Spermatophyta</taxon>
        <taxon>Magnoliopsida</taxon>
        <taxon>eudicotyledons</taxon>
        <taxon>Gunneridae</taxon>
        <taxon>Pentapetalae</taxon>
        <taxon>rosids</taxon>
        <taxon>fabids</taxon>
        <taxon>Fabales</taxon>
        <taxon>Fabaceae</taxon>
        <taxon>Papilionoideae</taxon>
        <taxon>50 kb inversion clade</taxon>
        <taxon>NPAAA clade</taxon>
        <taxon>Hologalegina</taxon>
        <taxon>IRL clade</taxon>
        <taxon>Trifolieae</taxon>
        <taxon>Trifolium</taxon>
    </lineage>
</organism>
<feature type="compositionally biased region" description="Basic and acidic residues" evidence="1">
    <location>
        <begin position="140"/>
        <end position="174"/>
    </location>
</feature>
<feature type="region of interest" description="Disordered" evidence="1">
    <location>
        <begin position="445"/>
        <end position="470"/>
    </location>
</feature>
<dbReference type="GO" id="GO:0003676">
    <property type="term" value="F:nucleic acid binding"/>
    <property type="evidence" value="ECO:0007669"/>
    <property type="project" value="InterPro"/>
</dbReference>
<feature type="domain" description="Integrase catalytic" evidence="3">
    <location>
        <begin position="1312"/>
        <end position="1471"/>
    </location>
</feature>
<dbReference type="InterPro" id="IPR001584">
    <property type="entry name" value="Integrase_cat-core"/>
</dbReference>
<dbReference type="SUPFAM" id="SSF53098">
    <property type="entry name" value="Ribonuclease H-like"/>
    <property type="match status" value="2"/>
</dbReference>
<evidence type="ECO:0000259" key="3">
    <source>
        <dbReference type="PROSITE" id="PS50994"/>
    </source>
</evidence>
<dbReference type="InterPro" id="IPR036397">
    <property type="entry name" value="RNaseH_sf"/>
</dbReference>
<dbReference type="Gene3D" id="3.30.70.270">
    <property type="match status" value="2"/>
</dbReference>
<evidence type="ECO:0000259" key="2">
    <source>
        <dbReference type="PROSITE" id="PS50879"/>
    </source>
</evidence>
<dbReference type="Pfam" id="PF03732">
    <property type="entry name" value="Retrotrans_gag"/>
    <property type="match status" value="1"/>
</dbReference>
<dbReference type="PROSITE" id="PS50994">
    <property type="entry name" value="INTEGRASE"/>
    <property type="match status" value="1"/>
</dbReference>
<evidence type="ECO:0000313" key="4">
    <source>
        <dbReference type="EMBL" id="GAU37819.1"/>
    </source>
</evidence>
<dbReference type="Pfam" id="PF00665">
    <property type="entry name" value="rve"/>
    <property type="match status" value="1"/>
</dbReference>
<feature type="compositionally biased region" description="Basic and acidic residues" evidence="1">
    <location>
        <begin position="339"/>
        <end position="360"/>
    </location>
</feature>
<dbReference type="InterPro" id="IPR012337">
    <property type="entry name" value="RNaseH-like_sf"/>
</dbReference>
<dbReference type="GO" id="GO:0004523">
    <property type="term" value="F:RNA-DNA hybrid ribonuclease activity"/>
    <property type="evidence" value="ECO:0007669"/>
    <property type="project" value="InterPro"/>
</dbReference>
<dbReference type="PANTHER" id="PTHR48475">
    <property type="entry name" value="RIBONUCLEASE H"/>
    <property type="match status" value="1"/>
</dbReference>
<dbReference type="SUPFAM" id="SSF56672">
    <property type="entry name" value="DNA/RNA polymerases"/>
    <property type="match status" value="1"/>
</dbReference>
<reference evidence="5" key="1">
    <citation type="journal article" date="2017" name="Front. Plant Sci.">
        <title>Climate Clever Clovers: New Paradigm to Reduce the Environmental Footprint of Ruminants by Breeding Low Methanogenic Forages Utilizing Haplotype Variation.</title>
        <authorList>
            <person name="Kaur P."/>
            <person name="Appels R."/>
            <person name="Bayer P.E."/>
            <person name="Keeble-Gagnere G."/>
            <person name="Wang J."/>
            <person name="Hirakawa H."/>
            <person name="Shirasawa K."/>
            <person name="Vercoe P."/>
            <person name="Stefanova K."/>
            <person name="Durmic Z."/>
            <person name="Nichols P."/>
            <person name="Revell C."/>
            <person name="Isobe S.N."/>
            <person name="Edwards D."/>
            <person name="Erskine W."/>
        </authorList>
    </citation>
    <scope>NUCLEOTIDE SEQUENCE [LARGE SCALE GENOMIC DNA]</scope>
    <source>
        <strain evidence="5">cv. Daliak</strain>
    </source>
</reference>
<dbReference type="InterPro" id="IPR043502">
    <property type="entry name" value="DNA/RNA_pol_sf"/>
</dbReference>
<dbReference type="InterPro" id="IPR043128">
    <property type="entry name" value="Rev_trsase/Diguanyl_cyclase"/>
</dbReference>
<dbReference type="Pfam" id="PF17919">
    <property type="entry name" value="RT_RNaseH_2"/>
    <property type="match status" value="1"/>
</dbReference>
<evidence type="ECO:0000313" key="5">
    <source>
        <dbReference type="Proteomes" id="UP000242715"/>
    </source>
</evidence>
<feature type="domain" description="RNase H type-1" evidence="2">
    <location>
        <begin position="1049"/>
        <end position="1178"/>
    </location>
</feature>
<feature type="region of interest" description="Disordered" evidence="1">
    <location>
        <begin position="1"/>
        <end position="75"/>
    </location>
</feature>
<dbReference type="CDD" id="cd01647">
    <property type="entry name" value="RT_LTR"/>
    <property type="match status" value="1"/>
</dbReference>
<dbReference type="CDD" id="cd09279">
    <property type="entry name" value="RNase_HI_like"/>
    <property type="match status" value="1"/>
</dbReference>
<dbReference type="InterPro" id="IPR005162">
    <property type="entry name" value="Retrotrans_gag_dom"/>
</dbReference>
<dbReference type="Gene3D" id="3.30.420.10">
    <property type="entry name" value="Ribonuclease H-like superfamily/Ribonuclease H"/>
    <property type="match status" value="2"/>
</dbReference>
<dbReference type="FunFam" id="3.30.70.270:FF:000003">
    <property type="entry name" value="Transposon Ty3-G Gag-Pol polyprotein"/>
    <property type="match status" value="1"/>
</dbReference>
<protein>
    <submittedName>
        <fullName evidence="4">Uncharacterized protein</fullName>
    </submittedName>
</protein>
<dbReference type="Pfam" id="PF13456">
    <property type="entry name" value="RVT_3"/>
    <property type="match status" value="1"/>
</dbReference>